<dbReference type="PIRSF" id="PIRSF021350">
    <property type="entry name" value="UCP021350"/>
    <property type="match status" value="1"/>
</dbReference>
<reference evidence="2" key="2">
    <citation type="submission" date="2021-09" db="EMBL/GenBank/DDBJ databases">
        <authorList>
            <person name="Gilroy R."/>
        </authorList>
    </citation>
    <scope>NUCLEOTIDE SEQUENCE</scope>
    <source>
        <strain evidence="2">CHK171-7178</strain>
    </source>
</reference>
<gene>
    <name evidence="2" type="ORF">K8V56_04200</name>
</gene>
<dbReference type="InterPro" id="IPR008308">
    <property type="entry name" value="YpbB-like"/>
</dbReference>
<reference evidence="2" key="1">
    <citation type="journal article" date="2021" name="PeerJ">
        <title>Extensive microbial diversity within the chicken gut microbiome revealed by metagenomics and culture.</title>
        <authorList>
            <person name="Gilroy R."/>
            <person name="Ravi A."/>
            <person name="Getino M."/>
            <person name="Pursley I."/>
            <person name="Horton D.L."/>
            <person name="Alikhan N.F."/>
            <person name="Baker D."/>
            <person name="Gharbi K."/>
            <person name="Hall N."/>
            <person name="Watson M."/>
            <person name="Adriaenssens E.M."/>
            <person name="Foster-Nyarko E."/>
            <person name="Jarju S."/>
            <person name="Secka A."/>
            <person name="Antonio M."/>
            <person name="Oren A."/>
            <person name="Chaudhuri R.R."/>
            <person name="La Ragione R."/>
            <person name="Hildebrand F."/>
            <person name="Pallen M.J."/>
        </authorList>
    </citation>
    <scope>NUCLEOTIDE SEQUENCE</scope>
    <source>
        <strain evidence="2">CHK171-7178</strain>
    </source>
</reference>
<dbReference type="Pfam" id="PF14493">
    <property type="entry name" value="HTH_40"/>
    <property type="match status" value="1"/>
</dbReference>
<accession>A0A921FY32</accession>
<feature type="domain" description="Helicase Helix-turn-helix" evidence="1">
    <location>
        <begin position="253"/>
        <end position="338"/>
    </location>
</feature>
<evidence type="ECO:0000313" key="3">
    <source>
        <dbReference type="Proteomes" id="UP000698173"/>
    </source>
</evidence>
<comment type="caution">
    <text evidence="2">The sequence shown here is derived from an EMBL/GenBank/DDBJ whole genome shotgun (WGS) entry which is preliminary data.</text>
</comment>
<evidence type="ECO:0000259" key="1">
    <source>
        <dbReference type="Pfam" id="PF14493"/>
    </source>
</evidence>
<protein>
    <submittedName>
        <fullName evidence="2">Helix-turn-helix domain-containing protein</fullName>
    </submittedName>
</protein>
<sequence length="346" mass="39780">MNLSSILLTIISRIDGERTIYAGLHLLRGKRSGQTLQDVEYYGLKEFFGILPKLSAERFDESSQQLRDRGFISTMHDSFVKLTEQGRTEAAKVPSYRFNGWDYRGREVIFFYRLSLAVQTVSNFKAREKLFMPAQKDRDIQSFVKMVLQNQPIGDPAFAKGISEELRLCITRSGMEEIQRTIITHRLSGYGLTGWTWDQLADKLKLNPFDIRLLFIESLHMMLAVIISSTDLPFLRKIAESVKVSTYLTDSSVKTKQLFDRGFSLEEIVTARNLKKSTIEDHFVEMSINDTEFPLIQFVSADDVEAVVEKVREIGTRRLRLLKSEFEMLSYFQLRLILGARTGGDN</sequence>
<proteinExistence type="predicted"/>
<dbReference type="InterPro" id="IPR029491">
    <property type="entry name" value="Helicase_HTH"/>
</dbReference>
<name>A0A921FY32_SPOPS</name>
<dbReference type="AlphaFoldDB" id="A0A921FY32"/>
<dbReference type="Proteomes" id="UP000698173">
    <property type="component" value="Unassembled WGS sequence"/>
</dbReference>
<dbReference type="EMBL" id="DYWT01000068">
    <property type="protein sequence ID" value="HJF30967.1"/>
    <property type="molecule type" value="Genomic_DNA"/>
</dbReference>
<organism evidence="2 3">
    <name type="scientific">Sporosarcina psychrophila</name>
    <name type="common">Bacillus psychrophilus</name>
    <dbReference type="NCBI Taxonomy" id="1476"/>
    <lineage>
        <taxon>Bacteria</taxon>
        <taxon>Bacillati</taxon>
        <taxon>Bacillota</taxon>
        <taxon>Bacilli</taxon>
        <taxon>Bacillales</taxon>
        <taxon>Caryophanaceae</taxon>
        <taxon>Sporosarcina</taxon>
    </lineage>
</organism>
<evidence type="ECO:0000313" key="2">
    <source>
        <dbReference type="EMBL" id="HJF30967.1"/>
    </source>
</evidence>